<keyword evidence="3" id="KW-1185">Reference proteome</keyword>
<feature type="transmembrane region" description="Helical" evidence="1">
    <location>
        <begin position="255"/>
        <end position="282"/>
    </location>
</feature>
<organism evidence="2 3">
    <name type="scientific">Lentzea waywayandensis</name>
    <dbReference type="NCBI Taxonomy" id="84724"/>
    <lineage>
        <taxon>Bacteria</taxon>
        <taxon>Bacillati</taxon>
        <taxon>Actinomycetota</taxon>
        <taxon>Actinomycetes</taxon>
        <taxon>Pseudonocardiales</taxon>
        <taxon>Pseudonocardiaceae</taxon>
        <taxon>Lentzea</taxon>
    </lineage>
</organism>
<reference evidence="3" key="1">
    <citation type="submission" date="2016-10" db="EMBL/GenBank/DDBJ databases">
        <authorList>
            <person name="Varghese N."/>
            <person name="Submissions S."/>
        </authorList>
    </citation>
    <scope>NUCLEOTIDE SEQUENCE [LARGE SCALE GENOMIC DNA]</scope>
    <source>
        <strain evidence="3">DSM 44232</strain>
    </source>
</reference>
<dbReference type="OrthoDB" id="529448at2"/>
<gene>
    <name evidence="2" type="ORF">SAMN04488564_1296</name>
</gene>
<evidence type="ECO:0000313" key="2">
    <source>
        <dbReference type="EMBL" id="SFR30131.1"/>
    </source>
</evidence>
<sequence>MWPTALITAGASAFGRLFSTGILPSTTMVTVVWLLFRADAFNPNRAGLGFTNLVPPDFSIKDGGLLLLYVLVVVVITTVLQNIHFGVVRLLEGYWGTSRLAGALVRIGVDRQRSRLLKAVTVLRTAGGVPVSGVPASSASRRLQDQAADRRAGARQELRKKHAIRVQAAYPPDLDELLPTRLGNVMRAGERRAGERYGWGTVPTWPRLFPGLSEPVAAAYRSARDALETAAVFCLTFLAITLFATAALYDDPRLWWIPVATLVLAHVSYRGVVGSAVALGVIQQVAFDRHRFDLFEAMHISLPETPGEEYRQAQRLTDFFARGGIRPEVAKGHLAGVRYSHAEPAKWGWLRKLVPRKDQ</sequence>
<keyword evidence="1" id="KW-0812">Transmembrane</keyword>
<dbReference type="STRING" id="84724.SAMN04488564_1296"/>
<evidence type="ECO:0000256" key="1">
    <source>
        <dbReference type="SAM" id="Phobius"/>
    </source>
</evidence>
<keyword evidence="1" id="KW-1133">Transmembrane helix</keyword>
<dbReference type="RefSeq" id="WP_093606486.1">
    <property type="nucleotide sequence ID" value="NZ_FOYL01000029.1"/>
</dbReference>
<feature type="transmembrane region" description="Helical" evidence="1">
    <location>
        <begin position="230"/>
        <end position="249"/>
    </location>
</feature>
<dbReference type="EMBL" id="FOYL01000029">
    <property type="protein sequence ID" value="SFR30131.1"/>
    <property type="molecule type" value="Genomic_DNA"/>
</dbReference>
<proteinExistence type="predicted"/>
<evidence type="ECO:0000313" key="3">
    <source>
        <dbReference type="Proteomes" id="UP000198583"/>
    </source>
</evidence>
<feature type="transmembrane region" description="Helical" evidence="1">
    <location>
        <begin position="66"/>
        <end position="91"/>
    </location>
</feature>
<protein>
    <submittedName>
        <fullName evidence="2">Uncharacterized protein</fullName>
    </submittedName>
</protein>
<dbReference type="Proteomes" id="UP000198583">
    <property type="component" value="Unassembled WGS sequence"/>
</dbReference>
<dbReference type="AlphaFoldDB" id="A0A1I6FJL4"/>
<keyword evidence="1" id="KW-0472">Membrane</keyword>
<accession>A0A1I6FJL4</accession>
<name>A0A1I6FJL4_9PSEU</name>